<gene>
    <name evidence="1" type="primary">374</name>
</gene>
<dbReference type="KEGG" id="vg:26643902"/>
<name>F8SJK6_BPPA3</name>
<organismHost>
    <name type="scientific">Pseudomonas aeruginosa</name>
    <dbReference type="NCBI Taxonomy" id="287"/>
</organismHost>
<reference evidence="1 2" key="1">
    <citation type="journal article" date="2011" name="Microbiology">
        <title>The Pseudomonas aeruginosa generalized transducing phage phiPA3 is a new member of the phiKZ-like group of 'jumbo' phages, and infects model laboratory strains and clinical isolates from cystic fibrosis patients.</title>
        <authorList>
            <person name="Monson R."/>
            <person name="Foulds I."/>
            <person name="Foweraker J."/>
            <person name="Welch M."/>
            <person name="Salmond G.P."/>
        </authorList>
    </citation>
    <scope>NUCLEOTIDE SEQUENCE [LARGE SCALE GENOMIC DNA]</scope>
</reference>
<protein>
    <submittedName>
        <fullName evidence="1">Uncharacterized protein 374</fullName>
    </submittedName>
</protein>
<keyword evidence="2" id="KW-1185">Reference proteome</keyword>
<evidence type="ECO:0000313" key="2">
    <source>
        <dbReference type="Proteomes" id="UP000008388"/>
    </source>
</evidence>
<sequence>MQSVNINELKQLQTQVSAILMANWRYSKAEMAAAIHTTIKGVKVVAIDNQNTITVVTDRGTVQHRRVVEPIEA</sequence>
<dbReference type="Proteomes" id="UP000008388">
    <property type="component" value="Segment"/>
</dbReference>
<dbReference type="EMBL" id="HQ630627">
    <property type="protein sequence ID" value="AEH03797.1"/>
    <property type="molecule type" value="Genomic_DNA"/>
</dbReference>
<dbReference type="GeneID" id="26643902"/>
<evidence type="ECO:0000313" key="1">
    <source>
        <dbReference type="EMBL" id="AEH03797.1"/>
    </source>
</evidence>
<proteinExistence type="predicted"/>
<accession>F8SJK6</accession>
<dbReference type="RefSeq" id="YP_009217453.1">
    <property type="nucleotide sequence ID" value="NC_028999.1"/>
</dbReference>
<organism evidence="1 2">
    <name type="scientific">Pseudomonas phage PhiPA3</name>
    <name type="common">Pseudomonas aeruginosa phage PhiPA3</name>
    <dbReference type="NCBI Taxonomy" id="998086"/>
    <lineage>
        <taxon>Viruses</taxon>
        <taxon>Duplodnaviria</taxon>
        <taxon>Heunggongvirae</taxon>
        <taxon>Uroviricota</taxon>
        <taxon>Caudoviricetes</taxon>
        <taxon>Chimalliviridae</taxon>
        <taxon>Miltoncavirus</taxon>
        <taxon>Miltoncavirus PhiPA3</taxon>
    </lineage>
</organism>